<name>A0AA85K7E0_TRIRE</name>
<dbReference type="InterPro" id="IPR011989">
    <property type="entry name" value="ARM-like"/>
</dbReference>
<dbReference type="AlphaFoldDB" id="A0AA85K7E0"/>
<dbReference type="Gene3D" id="1.25.10.10">
    <property type="entry name" value="Leucine-rich Repeat Variant"/>
    <property type="match status" value="1"/>
</dbReference>
<keyword evidence="3" id="KW-1185">Reference proteome</keyword>
<reference evidence="4" key="2">
    <citation type="submission" date="2023-11" db="UniProtKB">
        <authorList>
            <consortium name="WormBaseParasite"/>
        </authorList>
    </citation>
    <scope>IDENTIFICATION</scope>
</reference>
<dbReference type="Pfam" id="PF24436">
    <property type="entry name" value="INTS7_N"/>
    <property type="match status" value="1"/>
</dbReference>
<accession>A0AA85K7E0</accession>
<reference evidence="3" key="1">
    <citation type="submission" date="2022-06" db="EMBL/GenBank/DDBJ databases">
        <authorList>
            <person name="Berger JAMES D."/>
            <person name="Berger JAMES D."/>
        </authorList>
    </citation>
    <scope>NUCLEOTIDE SEQUENCE [LARGE SCALE GENOMIC DNA]</scope>
</reference>
<dbReference type="InterPro" id="IPR033060">
    <property type="entry name" value="INTS7"/>
</dbReference>
<dbReference type="InterPro" id="IPR016024">
    <property type="entry name" value="ARM-type_fold"/>
</dbReference>
<dbReference type="Proteomes" id="UP000050795">
    <property type="component" value="Unassembled WGS sequence"/>
</dbReference>
<feature type="domain" description="Integrator complex subunit 7 N-terminal" evidence="2">
    <location>
        <begin position="21"/>
        <end position="331"/>
    </location>
</feature>
<dbReference type="PANTHER" id="PTHR13322">
    <property type="entry name" value="C1ORF73 PROTEIN"/>
    <property type="match status" value="1"/>
</dbReference>
<sequence length="354" mass="40267">MTFESQGLSESDLGKDANVLIMELNKGFQSTNLGIQCKTIAQFPSVLEKYPFPVVINSILLKITQIFCDGNNHVRLCILRACAECRTHFKKLTVCEDIIRKLLPFTESNDPTVRALTLRLFGILDEITREHLGVHHAILKQIESHYEVESDAAVWACHTIAPISSVFAGSLCPILCKLLNDLSTDTDTKLKLLHLGKHMHHNSTVSEEIRRCLIEMLNTYNTTNFVSAILDTLTTLETRAPLHVHSQIDLLLKRLSIEKRPQVRQSVLWNLITLAENIPHHFDKPHFLELSSIYHGESCSKLDKVLILQIFFCLTTSFHSMEFLTLPSGQLDTVKCYTPVDCIKKLYKIHHPIY</sequence>
<protein>
    <recommendedName>
        <fullName evidence="2">Integrator complex subunit 7 N-terminal domain-containing protein</fullName>
    </recommendedName>
</protein>
<dbReference type="SUPFAM" id="SSF48371">
    <property type="entry name" value="ARM repeat"/>
    <property type="match status" value="1"/>
</dbReference>
<dbReference type="GO" id="GO:0034472">
    <property type="term" value="P:snRNA 3'-end processing"/>
    <property type="evidence" value="ECO:0007669"/>
    <property type="project" value="TreeGrafter"/>
</dbReference>
<dbReference type="PANTHER" id="PTHR13322:SF2">
    <property type="entry name" value="INTEGRATOR COMPLEX SUBUNIT 7"/>
    <property type="match status" value="1"/>
</dbReference>
<evidence type="ECO:0000256" key="1">
    <source>
        <dbReference type="ARBA" id="ARBA00008565"/>
    </source>
</evidence>
<dbReference type="GO" id="GO:0032039">
    <property type="term" value="C:integrator complex"/>
    <property type="evidence" value="ECO:0007669"/>
    <property type="project" value="InterPro"/>
</dbReference>
<dbReference type="InterPro" id="IPR056516">
    <property type="entry name" value="INTS7_N"/>
</dbReference>
<evidence type="ECO:0000259" key="2">
    <source>
        <dbReference type="Pfam" id="PF24436"/>
    </source>
</evidence>
<organism evidence="3 4">
    <name type="scientific">Trichobilharzia regenti</name>
    <name type="common">Nasal bird schistosome</name>
    <dbReference type="NCBI Taxonomy" id="157069"/>
    <lineage>
        <taxon>Eukaryota</taxon>
        <taxon>Metazoa</taxon>
        <taxon>Spiralia</taxon>
        <taxon>Lophotrochozoa</taxon>
        <taxon>Platyhelminthes</taxon>
        <taxon>Trematoda</taxon>
        <taxon>Digenea</taxon>
        <taxon>Strigeidida</taxon>
        <taxon>Schistosomatoidea</taxon>
        <taxon>Schistosomatidae</taxon>
        <taxon>Trichobilharzia</taxon>
    </lineage>
</organism>
<evidence type="ECO:0000313" key="3">
    <source>
        <dbReference type="Proteomes" id="UP000050795"/>
    </source>
</evidence>
<proteinExistence type="inferred from homology"/>
<dbReference type="WBParaSite" id="TREG1_67420.1">
    <property type="protein sequence ID" value="TREG1_67420.1"/>
    <property type="gene ID" value="TREG1_67420"/>
</dbReference>
<comment type="similarity">
    <text evidence="1">Belongs to the Integrator subunit 7 family.</text>
</comment>
<evidence type="ECO:0000313" key="4">
    <source>
        <dbReference type="WBParaSite" id="TREG1_67420.1"/>
    </source>
</evidence>